<protein>
    <submittedName>
        <fullName evidence="1">Uncharacterized protein</fullName>
    </submittedName>
</protein>
<name>A0AA88U2D0_9ASTE</name>
<accession>A0AA88U2D0</accession>
<proteinExistence type="predicted"/>
<gene>
    <name evidence="1" type="ORF">RJ640_009422</name>
</gene>
<reference evidence="1" key="1">
    <citation type="submission" date="2022-12" db="EMBL/GenBank/DDBJ databases">
        <title>Draft genome assemblies for two species of Escallonia (Escalloniales).</title>
        <authorList>
            <person name="Chanderbali A."/>
            <person name="Dervinis C."/>
            <person name="Anghel I."/>
            <person name="Soltis D."/>
            <person name="Soltis P."/>
            <person name="Zapata F."/>
        </authorList>
    </citation>
    <scope>NUCLEOTIDE SEQUENCE</scope>
    <source>
        <strain evidence="1">UCBG92.1500</strain>
        <tissue evidence="1">Leaf</tissue>
    </source>
</reference>
<evidence type="ECO:0000313" key="2">
    <source>
        <dbReference type="Proteomes" id="UP001187471"/>
    </source>
</evidence>
<organism evidence="1 2">
    <name type="scientific">Escallonia rubra</name>
    <dbReference type="NCBI Taxonomy" id="112253"/>
    <lineage>
        <taxon>Eukaryota</taxon>
        <taxon>Viridiplantae</taxon>
        <taxon>Streptophyta</taxon>
        <taxon>Embryophyta</taxon>
        <taxon>Tracheophyta</taxon>
        <taxon>Spermatophyta</taxon>
        <taxon>Magnoliopsida</taxon>
        <taxon>eudicotyledons</taxon>
        <taxon>Gunneridae</taxon>
        <taxon>Pentapetalae</taxon>
        <taxon>asterids</taxon>
        <taxon>campanulids</taxon>
        <taxon>Escalloniales</taxon>
        <taxon>Escalloniaceae</taxon>
        <taxon>Escallonia</taxon>
    </lineage>
</organism>
<dbReference type="EMBL" id="JAVXUO010002905">
    <property type="protein sequence ID" value="KAK2968594.1"/>
    <property type="molecule type" value="Genomic_DNA"/>
</dbReference>
<dbReference type="PANTHER" id="PTHR37078:SF7">
    <property type="match status" value="1"/>
</dbReference>
<evidence type="ECO:0000313" key="1">
    <source>
        <dbReference type="EMBL" id="KAK2968594.1"/>
    </source>
</evidence>
<keyword evidence="2" id="KW-1185">Reference proteome</keyword>
<dbReference type="Proteomes" id="UP001187471">
    <property type="component" value="Unassembled WGS sequence"/>
</dbReference>
<comment type="caution">
    <text evidence="1">The sequence shown here is derived from an EMBL/GenBank/DDBJ whole genome shotgun (WGS) entry which is preliminary data.</text>
</comment>
<dbReference type="PANTHER" id="PTHR37078">
    <property type="entry name" value="NODULE CYSTEINE-RICH (NCR) SECRETED PEPTIDE"/>
    <property type="match status" value="1"/>
</dbReference>
<dbReference type="AlphaFoldDB" id="A0AA88U2D0"/>
<sequence>MICVASIGSIVRLDRTLALRVVGSAVKRLTRGPFAITKIVKQEVGMDKLLKLLCLLLMMMPFATSRAMEPNPILTHPPQRYSKVFASLGVVCKCCDGVEGGCRSYTGDGFCSKLQCLPWKFH</sequence>